<keyword evidence="2 7" id="KW-0808">Transferase</keyword>
<dbReference type="UniPathway" id="UPA00704">
    <property type="reaction ID" value="UER00715"/>
</dbReference>
<comment type="catalytic activity">
    <reaction evidence="6 8">
        <text>beta-D-fructose 1-phosphate + ATP = beta-D-fructose 1,6-bisphosphate + ADP + H(+)</text>
        <dbReference type="Rhea" id="RHEA:14213"/>
        <dbReference type="ChEBI" id="CHEBI:15378"/>
        <dbReference type="ChEBI" id="CHEBI:30616"/>
        <dbReference type="ChEBI" id="CHEBI:32966"/>
        <dbReference type="ChEBI" id="CHEBI:138881"/>
        <dbReference type="ChEBI" id="CHEBI:456216"/>
        <dbReference type="EC" id="2.7.1.56"/>
    </reaction>
</comment>
<gene>
    <name evidence="10" type="primary">lacC_3</name>
    <name evidence="10" type="ORF">ACLFYP115_02868</name>
</gene>
<reference evidence="10" key="1">
    <citation type="submission" date="2019-11" db="EMBL/GenBank/DDBJ databases">
        <authorList>
            <person name="Feng L."/>
        </authorList>
    </citation>
    <scope>NUCLEOTIDE SEQUENCE</scope>
    <source>
        <strain evidence="10">AcaccaeLFYP115</strain>
    </source>
</reference>
<evidence type="ECO:0000256" key="7">
    <source>
        <dbReference type="PIRNR" id="PIRNR000535"/>
    </source>
</evidence>
<evidence type="ECO:0000256" key="5">
    <source>
        <dbReference type="ARBA" id="ARBA00022840"/>
    </source>
</evidence>
<evidence type="ECO:0000256" key="4">
    <source>
        <dbReference type="ARBA" id="ARBA00022777"/>
    </source>
</evidence>
<comment type="similarity">
    <text evidence="1">Belongs to the carbohydrate kinase pfkB family.</text>
</comment>
<dbReference type="PIRSF" id="PIRSF000535">
    <property type="entry name" value="1PFK/6PFK/LacC"/>
    <property type="match status" value="1"/>
</dbReference>
<keyword evidence="5 7" id="KW-0067">ATP-binding</keyword>
<dbReference type="InterPro" id="IPR011611">
    <property type="entry name" value="PfkB_dom"/>
</dbReference>
<organism evidence="10">
    <name type="scientific">Anaerostipes caccae</name>
    <dbReference type="NCBI Taxonomy" id="105841"/>
    <lineage>
        <taxon>Bacteria</taxon>
        <taxon>Bacillati</taxon>
        <taxon>Bacillota</taxon>
        <taxon>Clostridia</taxon>
        <taxon>Lachnospirales</taxon>
        <taxon>Lachnospiraceae</taxon>
        <taxon>Anaerostipes</taxon>
    </lineage>
</organism>
<dbReference type="InterPro" id="IPR002173">
    <property type="entry name" value="Carboh/pur_kinase_PfkB_CS"/>
</dbReference>
<dbReference type="PANTHER" id="PTHR46566:SF1">
    <property type="entry name" value="1-PHOSPHOFRUCTOKINASE"/>
    <property type="match status" value="1"/>
</dbReference>
<comment type="function">
    <text evidence="8">Catalyzes the ATP-dependent phosphorylation of fructose-l-phosphate to fructose-l,6-bisphosphate.</text>
</comment>
<dbReference type="InterPro" id="IPR022463">
    <property type="entry name" value="1-PFruKinase"/>
</dbReference>
<evidence type="ECO:0000256" key="1">
    <source>
        <dbReference type="ARBA" id="ARBA00005380"/>
    </source>
</evidence>
<dbReference type="GO" id="GO:0016052">
    <property type="term" value="P:carbohydrate catabolic process"/>
    <property type="evidence" value="ECO:0007669"/>
    <property type="project" value="UniProtKB-ARBA"/>
</dbReference>
<dbReference type="Gene3D" id="3.40.1190.20">
    <property type="match status" value="1"/>
</dbReference>
<evidence type="ECO:0000256" key="8">
    <source>
        <dbReference type="RuleBase" id="RU369061"/>
    </source>
</evidence>
<evidence type="ECO:0000259" key="9">
    <source>
        <dbReference type="Pfam" id="PF00294"/>
    </source>
</evidence>
<evidence type="ECO:0000313" key="10">
    <source>
        <dbReference type="EMBL" id="VYT34679.1"/>
    </source>
</evidence>
<proteinExistence type="inferred from homology"/>
<name>A0A6N2VW48_9FIRM</name>
<evidence type="ECO:0000256" key="6">
    <source>
        <dbReference type="ARBA" id="ARBA00047745"/>
    </source>
</evidence>
<dbReference type="FunFam" id="3.40.1190.20:FF:000001">
    <property type="entry name" value="Phosphofructokinase"/>
    <property type="match status" value="1"/>
</dbReference>
<dbReference type="NCBIfam" id="TIGR03828">
    <property type="entry name" value="pfkB"/>
    <property type="match status" value="1"/>
</dbReference>
<dbReference type="GO" id="GO:0044281">
    <property type="term" value="P:small molecule metabolic process"/>
    <property type="evidence" value="ECO:0007669"/>
    <property type="project" value="UniProtKB-ARBA"/>
</dbReference>
<dbReference type="InterPro" id="IPR029056">
    <property type="entry name" value="Ribokinase-like"/>
</dbReference>
<dbReference type="GO" id="GO:0005988">
    <property type="term" value="P:lactose metabolic process"/>
    <property type="evidence" value="ECO:0007669"/>
    <property type="project" value="UniProtKB-KW"/>
</dbReference>
<dbReference type="NCBIfam" id="TIGR03168">
    <property type="entry name" value="1-PFK"/>
    <property type="match status" value="1"/>
</dbReference>
<dbReference type="GO" id="GO:0005829">
    <property type="term" value="C:cytosol"/>
    <property type="evidence" value="ECO:0007669"/>
    <property type="project" value="TreeGrafter"/>
</dbReference>
<evidence type="ECO:0000256" key="2">
    <source>
        <dbReference type="ARBA" id="ARBA00022679"/>
    </source>
</evidence>
<comment type="catalytic activity">
    <reaction evidence="7">
        <text>D-tagatofuranose 6-phosphate + ATP = D-tagatofuranose 1,6-bisphosphate + ADP + H(+)</text>
        <dbReference type="Rhea" id="RHEA:12420"/>
        <dbReference type="ChEBI" id="CHEBI:15378"/>
        <dbReference type="ChEBI" id="CHEBI:30616"/>
        <dbReference type="ChEBI" id="CHEBI:58694"/>
        <dbReference type="ChEBI" id="CHEBI:58695"/>
        <dbReference type="ChEBI" id="CHEBI:456216"/>
        <dbReference type="EC" id="2.7.1.144"/>
    </reaction>
</comment>
<dbReference type="EMBL" id="CACRSQ010000007">
    <property type="protein sequence ID" value="VYT34679.1"/>
    <property type="molecule type" value="Genomic_DNA"/>
</dbReference>
<dbReference type="AlphaFoldDB" id="A0A6N2VW48"/>
<evidence type="ECO:0000256" key="3">
    <source>
        <dbReference type="ARBA" id="ARBA00022741"/>
    </source>
</evidence>
<dbReference type="PANTHER" id="PTHR46566">
    <property type="entry name" value="1-PHOSPHOFRUCTOKINASE-RELATED"/>
    <property type="match status" value="1"/>
</dbReference>
<keyword evidence="7" id="KW-0423">Lactose metabolism</keyword>
<dbReference type="GO" id="GO:2001059">
    <property type="term" value="P:D-tagatose 6-phosphate catabolic process"/>
    <property type="evidence" value="ECO:0007669"/>
    <property type="project" value="UniProtKB-UniPathway"/>
</dbReference>
<dbReference type="RefSeq" id="WP_006566508.1">
    <property type="nucleotide sequence ID" value="NZ_BAABZP010000001.1"/>
</dbReference>
<comment type="pathway">
    <text evidence="7">Carbohydrate metabolism; D-tagatose 6-phosphate degradation; D-glyceraldehyde 3-phosphate and glycerone phosphate from D-tagatose 6-phosphate: step 1/2.</text>
</comment>
<dbReference type="GO" id="GO:0008662">
    <property type="term" value="F:1-phosphofructokinase activity"/>
    <property type="evidence" value="ECO:0007669"/>
    <property type="project" value="UniProtKB-UniRule"/>
</dbReference>
<dbReference type="Pfam" id="PF00294">
    <property type="entry name" value="PfkB"/>
    <property type="match status" value="1"/>
</dbReference>
<sequence length="315" mass="34440">MITTVTLNASIDKAYRMTQKVEYGTVMRVAETHNSAGGKGLNVARVVKLCGSDTKAAGLVGGYNGQYLESLLDADGISYEFEHIEGETRSCINILDPEYGSTEYLEPGCQVTPEEEAAFLERFPDLIRDSDVVTISGSAPRGMGSDIYKKMIRIVKDEGKKVILDTSGEYLEKGIESMPTMVKPNQDEIELLFHIKVRSREDVIEYAKKIYEKGIPYVVISLGGDGALLVCEKGIYQGRPPKIEVVNTVGCGDSMVGAFAVGLERHMEPEEALKFAVAVASANALSPLTGTFDTAKRDEIIKNVEIIKLSDPERE</sequence>
<keyword evidence="3 7" id="KW-0547">Nucleotide-binding</keyword>
<dbReference type="GO" id="GO:0005524">
    <property type="term" value="F:ATP binding"/>
    <property type="evidence" value="ECO:0007669"/>
    <property type="project" value="UniProtKB-UniRule"/>
</dbReference>
<accession>A0A6N2VW48</accession>
<protein>
    <recommendedName>
        <fullName evidence="7">Tagatose-6-phosphate kinase</fullName>
        <ecNumber evidence="7">2.7.1.144</ecNumber>
    </recommendedName>
</protein>
<dbReference type="InterPro" id="IPR017583">
    <property type="entry name" value="Tagatose/fructose_Pkinase"/>
</dbReference>
<dbReference type="SUPFAM" id="SSF53613">
    <property type="entry name" value="Ribokinase-like"/>
    <property type="match status" value="1"/>
</dbReference>
<dbReference type="GO" id="GO:0009024">
    <property type="term" value="F:tagatose-6-phosphate kinase activity"/>
    <property type="evidence" value="ECO:0007669"/>
    <property type="project" value="UniProtKB-EC"/>
</dbReference>
<dbReference type="EC" id="2.7.1.144" evidence="7"/>
<dbReference type="CDD" id="cd01164">
    <property type="entry name" value="FruK_PfkB_like"/>
    <property type="match status" value="1"/>
</dbReference>
<comment type="similarity">
    <text evidence="7">Belongs to the carbohydrate kinase PfkB family. LacC subfamily.</text>
</comment>
<keyword evidence="4 8" id="KW-0418">Kinase</keyword>
<feature type="domain" description="Carbohydrate kinase PfkB" evidence="9">
    <location>
        <begin position="7"/>
        <end position="291"/>
    </location>
</feature>
<dbReference type="PROSITE" id="PS00583">
    <property type="entry name" value="PFKB_KINASES_1"/>
    <property type="match status" value="1"/>
</dbReference>